<evidence type="ECO:0000313" key="2">
    <source>
        <dbReference type="Proteomes" id="UP000670092"/>
    </source>
</evidence>
<comment type="caution">
    <text evidence="1">The sequence shown here is derived from an EMBL/GenBank/DDBJ whole genome shotgun (WGS) entry which is preliminary data.</text>
</comment>
<name>A0A8H8D9V8_AJECA</name>
<protein>
    <submittedName>
        <fullName evidence="1">Uncharacterized protein</fullName>
    </submittedName>
</protein>
<dbReference type="Proteomes" id="UP000670092">
    <property type="component" value="Unassembled WGS sequence"/>
</dbReference>
<organism evidence="1 2">
    <name type="scientific">Ajellomyces capsulatus</name>
    <name type="common">Darling's disease fungus</name>
    <name type="synonym">Histoplasma capsulatum</name>
    <dbReference type="NCBI Taxonomy" id="5037"/>
    <lineage>
        <taxon>Eukaryota</taxon>
        <taxon>Fungi</taxon>
        <taxon>Dikarya</taxon>
        <taxon>Ascomycota</taxon>
        <taxon>Pezizomycotina</taxon>
        <taxon>Eurotiomycetes</taxon>
        <taxon>Eurotiomycetidae</taxon>
        <taxon>Onygenales</taxon>
        <taxon>Ajellomycetaceae</taxon>
        <taxon>Histoplasma</taxon>
    </lineage>
</organism>
<gene>
    <name evidence="1" type="ORF">I7I52_03481</name>
</gene>
<accession>A0A8H8D9V8</accession>
<dbReference type="AlphaFoldDB" id="A0A8H8D9V8"/>
<dbReference type="EMBL" id="JAEVHI010000001">
    <property type="protein sequence ID" value="KAG5304968.1"/>
    <property type="molecule type" value="Genomic_DNA"/>
</dbReference>
<dbReference type="VEuPathDB" id="FungiDB:I7I52_03481"/>
<proteinExistence type="predicted"/>
<evidence type="ECO:0000313" key="1">
    <source>
        <dbReference type="EMBL" id="KAG5304968.1"/>
    </source>
</evidence>
<reference evidence="1 2" key="1">
    <citation type="submission" date="2021-01" db="EMBL/GenBank/DDBJ databases">
        <title>Chromosome-level genome assembly of a human fungal pathogen reveals clustering of transcriptionally co-regulated genes.</title>
        <authorList>
            <person name="Voorhies M."/>
            <person name="Cohen S."/>
            <person name="Shea T.P."/>
            <person name="Petrus S."/>
            <person name="Munoz J.F."/>
            <person name="Poplawski S."/>
            <person name="Goldman W.E."/>
            <person name="Michael T."/>
            <person name="Cuomo C.A."/>
            <person name="Sil A."/>
            <person name="Beyhan S."/>
        </authorList>
    </citation>
    <scope>NUCLEOTIDE SEQUENCE [LARGE SCALE GENOMIC DNA]</scope>
    <source>
        <strain evidence="1 2">G184AR</strain>
    </source>
</reference>
<sequence length="88" mass="10189">MSALLPEGHNSQQILRNPQLPQLLFWLAGAPGPFTTRSTYTFLPLFYKREISYQHQQDQLSNKPTLLQFTQHDTKTKTGPLPHPFRLN</sequence>